<protein>
    <recommendedName>
        <fullName evidence="3">HTH merR-type domain-containing protein</fullName>
    </recommendedName>
</protein>
<dbReference type="GO" id="GO:0003700">
    <property type="term" value="F:DNA-binding transcription factor activity"/>
    <property type="evidence" value="ECO:0007669"/>
    <property type="project" value="InterPro"/>
</dbReference>
<gene>
    <name evidence="4" type="ORF">NUM_28650</name>
</gene>
<dbReference type="InterPro" id="IPR000551">
    <property type="entry name" value="MerR-type_HTH_dom"/>
</dbReference>
<evidence type="ECO:0000256" key="2">
    <source>
        <dbReference type="SAM" id="MobiDB-lite"/>
    </source>
</evidence>
<reference evidence="5" key="1">
    <citation type="journal article" date="2021" name="Int. J. Syst. Evol. Microbiol.">
        <title>Actinocatenispora comari sp. nov., an endophytic actinomycete isolated from aerial parts of Comarum salesowianum.</title>
        <authorList>
            <person name="Oyunbileg N."/>
            <person name="Iizaka Y."/>
            <person name="Hamada M."/>
            <person name="Davaapurev B.O."/>
            <person name="Fukumoto A."/>
            <person name="Tsetseg B."/>
            <person name="Kato F."/>
            <person name="Tamura T."/>
            <person name="Batkhuu J."/>
            <person name="Anzai Y."/>
        </authorList>
    </citation>
    <scope>NUCLEOTIDE SEQUENCE [LARGE SCALE GENOMIC DNA]</scope>
    <source>
        <strain evidence="5">NUM-2625</strain>
    </source>
</reference>
<name>A0A8J4A9Q8_9ACTN</name>
<organism evidence="4 5">
    <name type="scientific">Actinocatenispora comari</name>
    <dbReference type="NCBI Taxonomy" id="2807577"/>
    <lineage>
        <taxon>Bacteria</taxon>
        <taxon>Bacillati</taxon>
        <taxon>Actinomycetota</taxon>
        <taxon>Actinomycetes</taxon>
        <taxon>Micromonosporales</taxon>
        <taxon>Micromonosporaceae</taxon>
        <taxon>Actinocatenispora</taxon>
    </lineage>
</organism>
<dbReference type="PANTHER" id="PTHR30204:SF93">
    <property type="entry name" value="HTH MERR-TYPE DOMAIN-CONTAINING PROTEIN"/>
    <property type="match status" value="1"/>
</dbReference>
<dbReference type="AlphaFoldDB" id="A0A8J4A9Q8"/>
<accession>A0A8J4A9Q8</accession>
<evidence type="ECO:0000256" key="1">
    <source>
        <dbReference type="ARBA" id="ARBA00023125"/>
    </source>
</evidence>
<keyword evidence="5" id="KW-1185">Reference proteome</keyword>
<dbReference type="EMBL" id="BOPO01000049">
    <property type="protein sequence ID" value="GIL27611.1"/>
    <property type="molecule type" value="Genomic_DNA"/>
</dbReference>
<comment type="caution">
    <text evidence="4">The sequence shown here is derived from an EMBL/GenBank/DDBJ whole genome shotgun (WGS) entry which is preliminary data.</text>
</comment>
<dbReference type="InterPro" id="IPR009061">
    <property type="entry name" value="DNA-bd_dom_put_sf"/>
</dbReference>
<evidence type="ECO:0000313" key="5">
    <source>
        <dbReference type="Proteomes" id="UP000614996"/>
    </source>
</evidence>
<dbReference type="RefSeq" id="WP_207125351.1">
    <property type="nucleotide sequence ID" value="NZ_BOPO01000049.1"/>
</dbReference>
<keyword evidence="1" id="KW-0238">DNA-binding</keyword>
<dbReference type="PRINTS" id="PR00040">
    <property type="entry name" value="HTHMERR"/>
</dbReference>
<feature type="region of interest" description="Disordered" evidence="2">
    <location>
        <begin position="245"/>
        <end position="264"/>
    </location>
</feature>
<feature type="compositionally biased region" description="Basic and acidic residues" evidence="2">
    <location>
        <begin position="246"/>
        <end position="264"/>
    </location>
</feature>
<evidence type="ECO:0000313" key="4">
    <source>
        <dbReference type="EMBL" id="GIL27611.1"/>
    </source>
</evidence>
<dbReference type="SUPFAM" id="SSF46955">
    <property type="entry name" value="Putative DNA-binding domain"/>
    <property type="match status" value="1"/>
</dbReference>
<dbReference type="CDD" id="cd00592">
    <property type="entry name" value="HTH_MerR-like"/>
    <property type="match status" value="1"/>
</dbReference>
<dbReference type="GO" id="GO:0003677">
    <property type="term" value="F:DNA binding"/>
    <property type="evidence" value="ECO:0007669"/>
    <property type="project" value="UniProtKB-KW"/>
</dbReference>
<feature type="domain" description="HTH merR-type" evidence="3">
    <location>
        <begin position="1"/>
        <end position="70"/>
    </location>
</feature>
<dbReference type="Gene3D" id="1.10.1660.10">
    <property type="match status" value="1"/>
</dbReference>
<dbReference type="SMART" id="SM00422">
    <property type="entry name" value="HTH_MERR"/>
    <property type="match status" value="1"/>
</dbReference>
<sequence>MLTIGELAAYAGVTVRAVRHYHARGLLPEPERDGSGYRRYDAGAVVELIRIRTLAEAGVPLARVDELLRADGPGFAAAIAEIDTRLDAEIQRLRRHREHLARLAAGDGLTLRPEVVDHLDRMRALGIDERIVRAERDGWILLDAQSPERVPDWIAGKSEQLADPRFVGFYRTLGRALDQPADAPLAALADELADHLGQLGEGYVDDLGVEPTMVRLMDALAFDTVPAARRLIALLRQRGWTGWTRLEQRDPPAAGHRDTGPGTG</sequence>
<dbReference type="PANTHER" id="PTHR30204">
    <property type="entry name" value="REDOX-CYCLING DRUG-SENSING TRANSCRIPTIONAL ACTIVATOR SOXR"/>
    <property type="match status" value="1"/>
</dbReference>
<dbReference type="Pfam" id="PF13411">
    <property type="entry name" value="MerR_1"/>
    <property type="match status" value="1"/>
</dbReference>
<dbReference type="PROSITE" id="PS50937">
    <property type="entry name" value="HTH_MERR_2"/>
    <property type="match status" value="1"/>
</dbReference>
<proteinExistence type="predicted"/>
<dbReference type="InterPro" id="IPR047057">
    <property type="entry name" value="MerR_fam"/>
</dbReference>
<dbReference type="Proteomes" id="UP000614996">
    <property type="component" value="Unassembled WGS sequence"/>
</dbReference>
<evidence type="ECO:0000259" key="3">
    <source>
        <dbReference type="PROSITE" id="PS50937"/>
    </source>
</evidence>